<dbReference type="EMBL" id="JACEIK010002027">
    <property type="protein sequence ID" value="MCD9558550.1"/>
    <property type="molecule type" value="Genomic_DNA"/>
</dbReference>
<gene>
    <name evidence="3" type="primary">PCMPH16</name>
    <name evidence="3" type="ORF">HAX54_015953</name>
</gene>
<evidence type="ECO:0000256" key="1">
    <source>
        <dbReference type="ARBA" id="ARBA00006643"/>
    </source>
</evidence>
<comment type="caution">
    <text evidence="3">The sequence shown here is derived from an EMBL/GenBank/DDBJ whole genome shotgun (WGS) entry which is preliminary data.</text>
</comment>
<comment type="similarity">
    <text evidence="1">Belongs to the PPR family. PCMP-H subfamily.</text>
</comment>
<protein>
    <submittedName>
        <fullName evidence="3">Pentatricopeptide repeat-containing protein, mitochondrial</fullName>
    </submittedName>
</protein>
<feature type="domain" description="DYW" evidence="2">
    <location>
        <begin position="28"/>
        <end position="95"/>
    </location>
</feature>
<dbReference type="Proteomes" id="UP000823775">
    <property type="component" value="Unassembled WGS sequence"/>
</dbReference>
<name>A0ABS8UIU5_DATST</name>
<sequence length="126" mass="14422">MVGERNHPSIAEVYSRLDELLVGMEKLGYKGLTEHDLHDVEVSRKHELLRHHSEKLAFTFGFMCLPSSAPIRIMKNLRICGDCHSFMKFAFKSMEEIFNWDDDPAVLHRRVSGGKSVSPKESYLGT</sequence>
<organism evidence="3 4">
    <name type="scientific">Datura stramonium</name>
    <name type="common">Jimsonweed</name>
    <name type="synonym">Common thornapple</name>
    <dbReference type="NCBI Taxonomy" id="4076"/>
    <lineage>
        <taxon>Eukaryota</taxon>
        <taxon>Viridiplantae</taxon>
        <taxon>Streptophyta</taxon>
        <taxon>Embryophyta</taxon>
        <taxon>Tracheophyta</taxon>
        <taxon>Spermatophyta</taxon>
        <taxon>Magnoliopsida</taxon>
        <taxon>eudicotyledons</taxon>
        <taxon>Gunneridae</taxon>
        <taxon>Pentapetalae</taxon>
        <taxon>asterids</taxon>
        <taxon>lamiids</taxon>
        <taxon>Solanales</taxon>
        <taxon>Solanaceae</taxon>
        <taxon>Solanoideae</taxon>
        <taxon>Datureae</taxon>
        <taxon>Datura</taxon>
    </lineage>
</organism>
<evidence type="ECO:0000313" key="3">
    <source>
        <dbReference type="EMBL" id="MCD9558550.1"/>
    </source>
</evidence>
<keyword evidence="4" id="KW-1185">Reference proteome</keyword>
<evidence type="ECO:0000313" key="4">
    <source>
        <dbReference type="Proteomes" id="UP000823775"/>
    </source>
</evidence>
<proteinExistence type="inferred from homology"/>
<dbReference type="Pfam" id="PF14432">
    <property type="entry name" value="DYW_deaminase"/>
    <property type="match status" value="1"/>
</dbReference>
<evidence type="ECO:0000259" key="2">
    <source>
        <dbReference type="Pfam" id="PF14432"/>
    </source>
</evidence>
<accession>A0ABS8UIU5</accession>
<dbReference type="InterPro" id="IPR032867">
    <property type="entry name" value="DYW_dom"/>
</dbReference>
<reference evidence="3 4" key="1">
    <citation type="journal article" date="2021" name="BMC Genomics">
        <title>Datura genome reveals duplications of psychoactive alkaloid biosynthetic genes and high mutation rate following tissue culture.</title>
        <authorList>
            <person name="Rajewski A."/>
            <person name="Carter-House D."/>
            <person name="Stajich J."/>
            <person name="Litt A."/>
        </authorList>
    </citation>
    <scope>NUCLEOTIDE SEQUENCE [LARGE SCALE GENOMIC DNA]</scope>
    <source>
        <strain evidence="3">AR-01</strain>
    </source>
</reference>